<keyword evidence="1" id="KW-0808">Transferase</keyword>
<comment type="caution">
    <text evidence="7">The sequence shown here is derived from an EMBL/GenBank/DDBJ whole genome shotgun (WGS) entry which is preliminary data.</text>
</comment>
<dbReference type="Pfam" id="PF04024">
    <property type="entry name" value="PspC"/>
    <property type="match status" value="1"/>
</dbReference>
<evidence type="ECO:0000256" key="2">
    <source>
        <dbReference type="ARBA" id="ARBA00022777"/>
    </source>
</evidence>
<protein>
    <submittedName>
        <fullName evidence="7">ATP-binding protein</fullName>
    </submittedName>
</protein>
<dbReference type="InterPro" id="IPR003594">
    <property type="entry name" value="HATPase_dom"/>
</dbReference>
<keyword evidence="3" id="KW-0902">Two-component regulatory system</keyword>
<dbReference type="RefSeq" id="WP_210100103.1">
    <property type="nucleotide sequence ID" value="NZ_BAABLK010000034.1"/>
</dbReference>
<evidence type="ECO:0000259" key="5">
    <source>
        <dbReference type="Pfam" id="PF02518"/>
    </source>
</evidence>
<dbReference type="EMBL" id="BAABLK010000034">
    <property type="protein sequence ID" value="GAA5227865.1"/>
    <property type="molecule type" value="Genomic_DNA"/>
</dbReference>
<dbReference type="Pfam" id="PF02518">
    <property type="entry name" value="HATPase_c"/>
    <property type="match status" value="1"/>
</dbReference>
<evidence type="ECO:0000256" key="1">
    <source>
        <dbReference type="ARBA" id="ARBA00022679"/>
    </source>
</evidence>
<organism evidence="7 8">
    <name type="scientific">Paeniglutamicibacter antarcticus</name>
    <dbReference type="NCBI Taxonomy" id="494023"/>
    <lineage>
        <taxon>Bacteria</taxon>
        <taxon>Bacillati</taxon>
        <taxon>Actinomycetota</taxon>
        <taxon>Actinomycetes</taxon>
        <taxon>Micrococcales</taxon>
        <taxon>Micrococcaceae</taxon>
        <taxon>Paeniglutamicibacter</taxon>
    </lineage>
</organism>
<dbReference type="PANTHER" id="PTHR24421:SF61">
    <property type="entry name" value="OXYGEN SENSOR HISTIDINE KINASE NREB"/>
    <property type="match status" value="1"/>
</dbReference>
<evidence type="ECO:0000313" key="8">
    <source>
        <dbReference type="Proteomes" id="UP001501257"/>
    </source>
</evidence>
<accession>A0ABP9TNV4</accession>
<evidence type="ECO:0000256" key="4">
    <source>
        <dbReference type="SAM" id="Phobius"/>
    </source>
</evidence>
<feature type="transmembrane region" description="Helical" evidence="4">
    <location>
        <begin position="173"/>
        <end position="193"/>
    </location>
</feature>
<dbReference type="InterPro" id="IPR007168">
    <property type="entry name" value="Phageshock_PspC_N"/>
</dbReference>
<dbReference type="InterPro" id="IPR050482">
    <property type="entry name" value="Sensor_HK_TwoCompSys"/>
</dbReference>
<proteinExistence type="predicted"/>
<feature type="transmembrane region" description="Helical" evidence="4">
    <location>
        <begin position="109"/>
        <end position="129"/>
    </location>
</feature>
<sequence>MSQTPLRPALLRGQPRVIAGVCSGMAAHLGAPLAWVRIGFALASLLAGAGIVLYAWLWIFLPSADDAKRDAARAAGTRRFTLAEELGPKPDAPDTDPAETAAMASLRQVLIGLALLLVAGLAAAQLLGVQIRWNLIWPTLVVLSGAVLTWTQLDEGGRAGLRKSTGSLEPKGLARLLVGLALVVAGVLLLLSGSVGLNALLSGLAVALAVIAGLVLVLLPWALRFWRDFVSERANRVRSAERADIAAHLHDSVLQTLALIQKRADDPARVLTLARAQERELRSWLYDEPERSKNEISAAIRAAAAEIEELYLVSINVVAVGERTGAPGHDALLQATREALTNAAKHAGGTISVYVEASVSLVEVFVRDRGPGFDPETVGTDRHGVRESIMGRMERNGGHASIKSDTEGTEVHLVMESENGEDND</sequence>
<keyword evidence="7" id="KW-0547">Nucleotide-binding</keyword>
<reference evidence="8" key="1">
    <citation type="journal article" date="2019" name="Int. J. Syst. Evol. Microbiol.">
        <title>The Global Catalogue of Microorganisms (GCM) 10K type strain sequencing project: providing services to taxonomists for standard genome sequencing and annotation.</title>
        <authorList>
            <consortium name="The Broad Institute Genomics Platform"/>
            <consortium name="The Broad Institute Genome Sequencing Center for Infectious Disease"/>
            <person name="Wu L."/>
            <person name="Ma J."/>
        </authorList>
    </citation>
    <scope>NUCLEOTIDE SEQUENCE [LARGE SCALE GENOMIC DNA]</scope>
    <source>
        <strain evidence="8">JCM 18952</strain>
    </source>
</reference>
<dbReference type="Proteomes" id="UP001501257">
    <property type="component" value="Unassembled WGS sequence"/>
</dbReference>
<feature type="transmembrane region" description="Helical" evidence="4">
    <location>
        <begin position="41"/>
        <end position="61"/>
    </location>
</feature>
<dbReference type="Gene3D" id="3.30.565.10">
    <property type="entry name" value="Histidine kinase-like ATPase, C-terminal domain"/>
    <property type="match status" value="1"/>
</dbReference>
<feature type="transmembrane region" description="Helical" evidence="4">
    <location>
        <begin position="199"/>
        <end position="223"/>
    </location>
</feature>
<keyword evidence="2" id="KW-0418">Kinase</keyword>
<keyword evidence="4" id="KW-0472">Membrane</keyword>
<dbReference type="PANTHER" id="PTHR24421">
    <property type="entry name" value="NITRATE/NITRITE SENSOR PROTEIN NARX-RELATED"/>
    <property type="match status" value="1"/>
</dbReference>
<name>A0ABP9TNV4_9MICC</name>
<dbReference type="InterPro" id="IPR036890">
    <property type="entry name" value="HATPase_C_sf"/>
</dbReference>
<evidence type="ECO:0000256" key="3">
    <source>
        <dbReference type="ARBA" id="ARBA00023012"/>
    </source>
</evidence>
<keyword evidence="4" id="KW-1133">Transmembrane helix</keyword>
<feature type="domain" description="Phage shock protein PspC N-terminal" evidence="6">
    <location>
        <begin position="13"/>
        <end position="63"/>
    </location>
</feature>
<evidence type="ECO:0000313" key="7">
    <source>
        <dbReference type="EMBL" id="GAA5227865.1"/>
    </source>
</evidence>
<gene>
    <name evidence="7" type="ORF">GCM10025778_23980</name>
</gene>
<keyword evidence="8" id="KW-1185">Reference proteome</keyword>
<dbReference type="GO" id="GO:0005524">
    <property type="term" value="F:ATP binding"/>
    <property type="evidence" value="ECO:0007669"/>
    <property type="project" value="UniProtKB-KW"/>
</dbReference>
<evidence type="ECO:0000259" key="6">
    <source>
        <dbReference type="Pfam" id="PF04024"/>
    </source>
</evidence>
<dbReference type="SUPFAM" id="SSF55874">
    <property type="entry name" value="ATPase domain of HSP90 chaperone/DNA topoisomerase II/histidine kinase"/>
    <property type="match status" value="1"/>
</dbReference>
<keyword evidence="7" id="KW-0067">ATP-binding</keyword>
<keyword evidence="4" id="KW-0812">Transmembrane</keyword>
<feature type="domain" description="Histidine kinase/HSP90-like ATPase" evidence="5">
    <location>
        <begin position="330"/>
        <end position="415"/>
    </location>
</feature>